<dbReference type="EC" id="5.4.99.-" evidence="6"/>
<dbReference type="NCBIfam" id="TIGR00005">
    <property type="entry name" value="rluA_subfam"/>
    <property type="match status" value="1"/>
</dbReference>
<dbReference type="STRING" id="1278311.GCA_000428705_00175"/>
<feature type="active site" evidence="4">
    <location>
        <position position="143"/>
    </location>
</feature>
<dbReference type="Proteomes" id="UP000289841">
    <property type="component" value="Chromosome"/>
</dbReference>
<dbReference type="InterPro" id="IPR020103">
    <property type="entry name" value="PsdUridine_synth_cat_dom_sf"/>
</dbReference>
<dbReference type="PANTHER" id="PTHR21600">
    <property type="entry name" value="MITOCHONDRIAL RNA PSEUDOURIDINE SYNTHASE"/>
    <property type="match status" value="1"/>
</dbReference>
<dbReference type="InterPro" id="IPR006225">
    <property type="entry name" value="PsdUridine_synth_RluC/D"/>
</dbReference>
<organism evidence="8 9">
    <name type="scientific">Haploplasma axanthum</name>
    <name type="common">Acholeplasma axanthum</name>
    <dbReference type="NCBI Taxonomy" id="29552"/>
    <lineage>
        <taxon>Bacteria</taxon>
        <taxon>Bacillati</taxon>
        <taxon>Mycoplasmatota</taxon>
        <taxon>Mollicutes</taxon>
        <taxon>Acholeplasmatales</taxon>
        <taxon>Acholeplasmataceae</taxon>
        <taxon>Haploplasma</taxon>
    </lineage>
</organism>
<dbReference type="KEGG" id="aaxa:NCTC10138_01180"/>
<proteinExistence type="inferred from homology"/>
<dbReference type="InterPro" id="IPR002942">
    <property type="entry name" value="S4_RNA-bd"/>
</dbReference>
<dbReference type="InterPro" id="IPR006145">
    <property type="entry name" value="PsdUridine_synth_RsuA/RluA"/>
</dbReference>
<dbReference type="PANTHER" id="PTHR21600:SF44">
    <property type="entry name" value="RIBOSOMAL LARGE SUBUNIT PSEUDOURIDINE SYNTHASE D"/>
    <property type="match status" value="1"/>
</dbReference>
<evidence type="ECO:0000313" key="9">
    <source>
        <dbReference type="Proteomes" id="UP000289841"/>
    </source>
</evidence>
<dbReference type="InterPro" id="IPR050188">
    <property type="entry name" value="RluA_PseudoU_synthase"/>
</dbReference>
<comment type="catalytic activity">
    <reaction evidence="1 6">
        <text>a uridine in RNA = a pseudouridine in RNA</text>
        <dbReference type="Rhea" id="RHEA:48348"/>
        <dbReference type="Rhea" id="RHEA-COMP:12068"/>
        <dbReference type="Rhea" id="RHEA-COMP:12069"/>
        <dbReference type="ChEBI" id="CHEBI:65314"/>
        <dbReference type="ChEBI" id="CHEBI:65315"/>
    </reaction>
</comment>
<dbReference type="OrthoDB" id="9807829at2"/>
<gene>
    <name evidence="8" type="primary">rluD</name>
    <name evidence="8" type="ORF">NCTC10138_01180</name>
</gene>
<dbReference type="Pfam" id="PF01479">
    <property type="entry name" value="S4"/>
    <property type="match status" value="1"/>
</dbReference>
<dbReference type="SMART" id="SM00363">
    <property type="entry name" value="S4"/>
    <property type="match status" value="1"/>
</dbReference>
<dbReference type="RefSeq" id="WP_026391064.1">
    <property type="nucleotide sequence ID" value="NZ_LR215048.1"/>
</dbReference>
<dbReference type="PROSITE" id="PS01129">
    <property type="entry name" value="PSI_RLU"/>
    <property type="match status" value="1"/>
</dbReference>
<dbReference type="GO" id="GO:0120159">
    <property type="term" value="F:rRNA pseudouridine synthase activity"/>
    <property type="evidence" value="ECO:0007669"/>
    <property type="project" value="UniProtKB-ARBA"/>
</dbReference>
<keyword evidence="3 6" id="KW-0413">Isomerase</keyword>
<dbReference type="GO" id="GO:0016829">
    <property type="term" value="F:lyase activity"/>
    <property type="evidence" value="ECO:0007669"/>
    <property type="project" value="UniProtKB-KW"/>
</dbReference>
<dbReference type="SUPFAM" id="SSF55174">
    <property type="entry name" value="Alpha-L RNA-binding motif"/>
    <property type="match status" value="1"/>
</dbReference>
<reference evidence="8 9" key="1">
    <citation type="submission" date="2019-01" db="EMBL/GenBank/DDBJ databases">
        <authorList>
            <consortium name="Pathogen Informatics"/>
        </authorList>
    </citation>
    <scope>NUCLEOTIDE SEQUENCE [LARGE SCALE GENOMIC DNA]</scope>
    <source>
        <strain evidence="8 9">NCTC10138</strain>
    </source>
</reference>
<evidence type="ECO:0000256" key="3">
    <source>
        <dbReference type="ARBA" id="ARBA00023235"/>
    </source>
</evidence>
<evidence type="ECO:0000259" key="7">
    <source>
        <dbReference type="SMART" id="SM00363"/>
    </source>
</evidence>
<evidence type="ECO:0000256" key="1">
    <source>
        <dbReference type="ARBA" id="ARBA00000073"/>
    </source>
</evidence>
<comment type="similarity">
    <text evidence="2 6">Belongs to the pseudouridine synthase RluA family.</text>
</comment>
<dbReference type="Pfam" id="PF00849">
    <property type="entry name" value="PseudoU_synth_2"/>
    <property type="match status" value="1"/>
</dbReference>
<dbReference type="SUPFAM" id="SSF55120">
    <property type="entry name" value="Pseudouridine synthase"/>
    <property type="match status" value="1"/>
</dbReference>
<dbReference type="AlphaFoldDB" id="A0A449BED8"/>
<evidence type="ECO:0000313" key="8">
    <source>
        <dbReference type="EMBL" id="VEU80795.1"/>
    </source>
</evidence>
<keyword evidence="9" id="KW-1185">Reference proteome</keyword>
<comment type="function">
    <text evidence="6">Responsible for synthesis of pseudouridine from uracil.</text>
</comment>
<dbReference type="GO" id="GO:0000455">
    <property type="term" value="P:enzyme-directed rRNA pseudouridine synthesis"/>
    <property type="evidence" value="ECO:0007669"/>
    <property type="project" value="UniProtKB-ARBA"/>
</dbReference>
<dbReference type="GO" id="GO:0003723">
    <property type="term" value="F:RNA binding"/>
    <property type="evidence" value="ECO:0007669"/>
    <property type="project" value="UniProtKB-KW"/>
</dbReference>
<dbReference type="InterPro" id="IPR036986">
    <property type="entry name" value="S4_RNA-bd_sf"/>
</dbReference>
<sequence length="305" mass="34578">MEKTLKKLQLNNEDIGLRLDIVLLNKFPDLSRNKIQTMIKSSDVLVNNEKVKTGYILRENDEILMTEIEVAPVIDDSIEKVNLNLDIIYEDDDLLVVNKPKDLVVHPASSYKGVTLINGLVYQVDKLSTINGKNRPGIVHRLDKDTSGLMIVAKSDEAHKELAKDISKHKVVRGYYAIVYGTFENSTGTINMPIKRDPSNRIKMAALEGGRNAVTHFKVLEQYLNHSLVDVELETGRTHQIRVHMSKIGHPILGDQTYGPKKAFGKSGQFLHAYKISFMHPIKKEQMSFETELPLYFKDVIKDLV</sequence>
<dbReference type="Gene3D" id="3.10.290.10">
    <property type="entry name" value="RNA-binding S4 domain"/>
    <property type="match status" value="1"/>
</dbReference>
<dbReference type="InterPro" id="IPR006224">
    <property type="entry name" value="PsdUridine_synth_RluA-like_CS"/>
</dbReference>
<accession>A0A449BED8</accession>
<evidence type="ECO:0000256" key="2">
    <source>
        <dbReference type="ARBA" id="ARBA00010876"/>
    </source>
</evidence>
<dbReference type="PROSITE" id="PS50889">
    <property type="entry name" value="S4"/>
    <property type="match status" value="1"/>
</dbReference>
<feature type="domain" description="RNA-binding S4" evidence="7">
    <location>
        <begin position="17"/>
        <end position="78"/>
    </location>
</feature>
<dbReference type="EMBL" id="LR215048">
    <property type="protein sequence ID" value="VEU80795.1"/>
    <property type="molecule type" value="Genomic_DNA"/>
</dbReference>
<evidence type="ECO:0000256" key="6">
    <source>
        <dbReference type="RuleBase" id="RU362028"/>
    </source>
</evidence>
<dbReference type="CDD" id="cd00165">
    <property type="entry name" value="S4"/>
    <property type="match status" value="1"/>
</dbReference>
<name>A0A449BED8_HAPAX</name>
<evidence type="ECO:0000256" key="5">
    <source>
        <dbReference type="PROSITE-ProRule" id="PRU00182"/>
    </source>
</evidence>
<keyword evidence="5" id="KW-0694">RNA-binding</keyword>
<dbReference type="Gene3D" id="3.30.2350.10">
    <property type="entry name" value="Pseudouridine synthase"/>
    <property type="match status" value="1"/>
</dbReference>
<protein>
    <recommendedName>
        <fullName evidence="6">Pseudouridine synthase</fullName>
        <ecNumber evidence="6">5.4.99.-</ecNumber>
    </recommendedName>
</protein>
<dbReference type="CDD" id="cd02869">
    <property type="entry name" value="PseudoU_synth_RluA_like"/>
    <property type="match status" value="1"/>
</dbReference>
<keyword evidence="8" id="KW-0456">Lyase</keyword>
<evidence type="ECO:0000256" key="4">
    <source>
        <dbReference type="PIRSR" id="PIRSR606225-1"/>
    </source>
</evidence>